<gene>
    <name evidence="1" type="ORF">SGADD02_02263</name>
</gene>
<accession>A0A139MFV0</accession>
<proteinExistence type="predicted"/>
<dbReference type="Proteomes" id="UP000070198">
    <property type="component" value="Unassembled WGS sequence"/>
</dbReference>
<evidence type="ECO:0000313" key="2">
    <source>
        <dbReference type="Proteomes" id="UP000070198"/>
    </source>
</evidence>
<protein>
    <submittedName>
        <fullName evidence="1">Uncharacterized protein</fullName>
    </submittedName>
</protein>
<evidence type="ECO:0000313" key="1">
    <source>
        <dbReference type="EMBL" id="KXT62665.1"/>
    </source>
</evidence>
<dbReference type="PATRIC" id="fig|315405.11.peg.2672"/>
<organism evidence="1 2">
    <name type="scientific">Streptococcus gallolyticus</name>
    <dbReference type="NCBI Taxonomy" id="315405"/>
    <lineage>
        <taxon>Bacteria</taxon>
        <taxon>Bacillati</taxon>
        <taxon>Bacillota</taxon>
        <taxon>Bacilli</taxon>
        <taxon>Lactobacillales</taxon>
        <taxon>Streptococcaceae</taxon>
        <taxon>Streptococcus</taxon>
    </lineage>
</organism>
<dbReference type="AlphaFoldDB" id="A0A139MFV0"/>
<reference evidence="1 2" key="1">
    <citation type="submission" date="2016-01" db="EMBL/GenBank/DDBJ databases">
        <title>Highly variable Streptococcus oralis are common among viridans streptococci isolated from primates.</title>
        <authorList>
            <person name="Denapaite D."/>
            <person name="Rieger M."/>
            <person name="Koendgen S."/>
            <person name="Brueckner R."/>
            <person name="Ochigava I."/>
            <person name="Kappeler P."/>
            <person name="Maetz-Rensing K."/>
            <person name="Leendertz F."/>
            <person name="Hakenbeck R."/>
        </authorList>
    </citation>
    <scope>NUCLEOTIDE SEQUENCE [LARGE SCALE GENOMIC DNA]</scope>
    <source>
        <strain evidence="1 2">DD02</strain>
    </source>
</reference>
<comment type="caution">
    <text evidence="1">The sequence shown here is derived from an EMBL/GenBank/DDBJ whole genome shotgun (WGS) entry which is preliminary data.</text>
</comment>
<sequence>MTFVFYLTSQLKKEHNGYPWFENYGIWNQSVTKINRNGIFKLGTI</sequence>
<name>A0A139MFV0_9STRE</name>
<dbReference type="EMBL" id="LQOF01000503">
    <property type="protein sequence ID" value="KXT62665.1"/>
    <property type="molecule type" value="Genomic_DNA"/>
</dbReference>